<reference evidence="1 2" key="1">
    <citation type="submission" date="2024-01" db="EMBL/GenBank/DDBJ databases">
        <title>The genomes of 5 underutilized Papilionoideae crops provide insights into root nodulation and disease resistance.</title>
        <authorList>
            <person name="Yuan L."/>
        </authorList>
    </citation>
    <scope>NUCLEOTIDE SEQUENCE [LARGE SCALE GENOMIC DNA]</scope>
    <source>
        <strain evidence="1">LY-2023</strain>
        <tissue evidence="1">Leaf</tissue>
    </source>
</reference>
<organism evidence="1 2">
    <name type="scientific">Clitoria ternatea</name>
    <name type="common">Butterfly pea</name>
    <dbReference type="NCBI Taxonomy" id="43366"/>
    <lineage>
        <taxon>Eukaryota</taxon>
        <taxon>Viridiplantae</taxon>
        <taxon>Streptophyta</taxon>
        <taxon>Embryophyta</taxon>
        <taxon>Tracheophyta</taxon>
        <taxon>Spermatophyta</taxon>
        <taxon>Magnoliopsida</taxon>
        <taxon>eudicotyledons</taxon>
        <taxon>Gunneridae</taxon>
        <taxon>Pentapetalae</taxon>
        <taxon>rosids</taxon>
        <taxon>fabids</taxon>
        <taxon>Fabales</taxon>
        <taxon>Fabaceae</taxon>
        <taxon>Papilionoideae</taxon>
        <taxon>50 kb inversion clade</taxon>
        <taxon>NPAAA clade</taxon>
        <taxon>indigoferoid/millettioid clade</taxon>
        <taxon>Phaseoleae</taxon>
        <taxon>Clitoria</taxon>
    </lineage>
</organism>
<evidence type="ECO:0000313" key="1">
    <source>
        <dbReference type="EMBL" id="KAK7294789.1"/>
    </source>
</evidence>
<evidence type="ECO:0000313" key="2">
    <source>
        <dbReference type="Proteomes" id="UP001359559"/>
    </source>
</evidence>
<dbReference type="AlphaFoldDB" id="A0AAN9JCI1"/>
<gene>
    <name evidence="1" type="ORF">RJT34_17685</name>
</gene>
<proteinExistence type="predicted"/>
<protein>
    <submittedName>
        <fullName evidence="1">Uncharacterized protein</fullName>
    </submittedName>
</protein>
<dbReference type="EMBL" id="JAYKXN010000004">
    <property type="protein sequence ID" value="KAK7294789.1"/>
    <property type="molecule type" value="Genomic_DNA"/>
</dbReference>
<dbReference type="Proteomes" id="UP001359559">
    <property type="component" value="Unassembled WGS sequence"/>
</dbReference>
<sequence length="125" mass="14730">MDLTYRSIEIPVSVFFEEHVVNDGFFVLRSKIVFGIVSAVHRKVQWKLTLYNKLHNFPESLVQKVWAASSFFIATINVLVNSSFHLPQSKQWLLELTATINWERQQQRVIVLRQWQPRVTVFSNL</sequence>
<comment type="caution">
    <text evidence="1">The sequence shown here is derived from an EMBL/GenBank/DDBJ whole genome shotgun (WGS) entry which is preliminary data.</text>
</comment>
<keyword evidence="2" id="KW-1185">Reference proteome</keyword>
<accession>A0AAN9JCI1</accession>
<name>A0AAN9JCI1_CLITE</name>